<dbReference type="GO" id="GO:0006139">
    <property type="term" value="P:nucleobase-containing compound metabolic process"/>
    <property type="evidence" value="ECO:0007669"/>
    <property type="project" value="InterPro"/>
</dbReference>
<dbReference type="EMBL" id="BONJ01000026">
    <property type="protein sequence ID" value="GIG16122.1"/>
    <property type="molecule type" value="Genomic_DNA"/>
</dbReference>
<dbReference type="PANTHER" id="PTHR47649">
    <property type="entry name" value="RIBONUCLEASE D"/>
    <property type="match status" value="1"/>
</dbReference>
<dbReference type="PANTHER" id="PTHR47649:SF1">
    <property type="entry name" value="RIBONUCLEASE D"/>
    <property type="match status" value="1"/>
</dbReference>
<feature type="domain" description="HRDC" evidence="2">
    <location>
        <begin position="250"/>
        <end position="330"/>
    </location>
</feature>
<dbReference type="Pfam" id="PF18305">
    <property type="entry name" value="DNA_pol_A_exoN"/>
    <property type="match status" value="1"/>
</dbReference>
<dbReference type="InterPro" id="IPR044876">
    <property type="entry name" value="HRDC_dom_sf"/>
</dbReference>
<accession>A0A8J3L815</accession>
<dbReference type="InterPro" id="IPR002121">
    <property type="entry name" value="HRDC_dom"/>
</dbReference>
<reference evidence="3" key="1">
    <citation type="submission" date="2021-01" db="EMBL/GenBank/DDBJ databases">
        <title>Whole genome shotgun sequence of Catellatospora methionotrophica NBRC 14553.</title>
        <authorList>
            <person name="Komaki H."/>
            <person name="Tamura T."/>
        </authorList>
    </citation>
    <scope>NUCLEOTIDE SEQUENCE</scope>
    <source>
        <strain evidence="3">NBRC 14553</strain>
    </source>
</reference>
<dbReference type="SUPFAM" id="SSF47819">
    <property type="entry name" value="HRDC-like"/>
    <property type="match status" value="1"/>
</dbReference>
<dbReference type="AlphaFoldDB" id="A0A8J3L815"/>
<dbReference type="Proteomes" id="UP000660339">
    <property type="component" value="Unassembled WGS sequence"/>
</dbReference>
<dbReference type="PROSITE" id="PS50967">
    <property type="entry name" value="HRDC"/>
    <property type="match status" value="1"/>
</dbReference>
<feature type="compositionally biased region" description="Low complexity" evidence="1">
    <location>
        <begin position="18"/>
        <end position="27"/>
    </location>
</feature>
<dbReference type="SMART" id="SM00341">
    <property type="entry name" value="HRDC"/>
    <property type="match status" value="1"/>
</dbReference>
<feature type="compositionally biased region" description="Low complexity" evidence="1">
    <location>
        <begin position="435"/>
        <end position="449"/>
    </location>
</feature>
<protein>
    <submittedName>
        <fullName evidence="3">Ribonuclease D</fullName>
    </submittedName>
</protein>
<dbReference type="CDD" id="cd06142">
    <property type="entry name" value="RNaseD_exo"/>
    <property type="match status" value="1"/>
</dbReference>
<keyword evidence="4" id="KW-1185">Reference proteome</keyword>
<dbReference type="Pfam" id="PF01612">
    <property type="entry name" value="DNA_pol_A_exo1"/>
    <property type="match status" value="1"/>
</dbReference>
<dbReference type="Gene3D" id="3.30.420.10">
    <property type="entry name" value="Ribonuclease H-like superfamily/Ribonuclease H"/>
    <property type="match status" value="1"/>
</dbReference>
<evidence type="ECO:0000313" key="4">
    <source>
        <dbReference type="Proteomes" id="UP000660339"/>
    </source>
</evidence>
<dbReference type="GO" id="GO:0008408">
    <property type="term" value="F:3'-5' exonuclease activity"/>
    <property type="evidence" value="ECO:0007669"/>
    <property type="project" value="InterPro"/>
</dbReference>
<proteinExistence type="predicted"/>
<dbReference type="InterPro" id="IPR012337">
    <property type="entry name" value="RNaseH-like_sf"/>
</dbReference>
<name>A0A8J3L815_9ACTN</name>
<feature type="region of interest" description="Disordered" evidence="1">
    <location>
        <begin position="432"/>
        <end position="468"/>
    </location>
</feature>
<evidence type="ECO:0000313" key="3">
    <source>
        <dbReference type="EMBL" id="GIG16122.1"/>
    </source>
</evidence>
<evidence type="ECO:0000256" key="1">
    <source>
        <dbReference type="SAM" id="MobiDB-lite"/>
    </source>
</evidence>
<dbReference type="InterPro" id="IPR010997">
    <property type="entry name" value="HRDC-like_sf"/>
</dbReference>
<evidence type="ECO:0000259" key="2">
    <source>
        <dbReference type="PROSITE" id="PS50967"/>
    </source>
</evidence>
<dbReference type="Pfam" id="PF00570">
    <property type="entry name" value="HRDC"/>
    <property type="match status" value="1"/>
</dbReference>
<dbReference type="InterPro" id="IPR051086">
    <property type="entry name" value="RNase_D-like"/>
</dbReference>
<sequence>MTDEDAPLRRRTRHRTPTGDGAPDATPDGGGPTLLTEPADGTPEPVVTPAEFAEVVARFAAGTGPVAVDAERASGFRYSQRAYLVQLRRRGAGTALIDPVPLGDLSALDEALADTEWVLHAASQDLPCLAEVGLRPRRLFDTELAARLADFERVGLAALTEQLMGRTLEKHHSAADWSTRPLPQDWLTYAALDVELLVELRDALAEELDRQGKSAWAAEEFAALVASGARPPKQRTDPWRRTSGMHRVRGARAQSRVRALWYARDTIAIRRDTAPGRVLPDAAIVAAAEMNPKTERELLLLPGFGGRSVRRLATTWLEALDEARALPDDALPTTPVFEGPPPPHRWADKDPEAAARLARCREVVTRIAEQHHLPPENLITPEFVRRLAWEPPAEPDPATVTKLLSDLGARPWQCGLLVEELAQALIAVPAEPEPAETATAGAEPAAAEPDGSTGQPSGPDPATDGPAA</sequence>
<dbReference type="InterPro" id="IPR041605">
    <property type="entry name" value="Exo_C"/>
</dbReference>
<comment type="caution">
    <text evidence="3">The sequence shown here is derived from an EMBL/GenBank/DDBJ whole genome shotgun (WGS) entry which is preliminary data.</text>
</comment>
<dbReference type="Gene3D" id="1.10.150.80">
    <property type="entry name" value="HRDC domain"/>
    <property type="match status" value="2"/>
</dbReference>
<gene>
    <name evidence="3" type="primary">rnd</name>
    <name evidence="3" type="ORF">Cme02nite_44540</name>
</gene>
<dbReference type="GO" id="GO:0003676">
    <property type="term" value="F:nucleic acid binding"/>
    <property type="evidence" value="ECO:0007669"/>
    <property type="project" value="InterPro"/>
</dbReference>
<dbReference type="SMART" id="SM00474">
    <property type="entry name" value="35EXOc"/>
    <property type="match status" value="1"/>
</dbReference>
<dbReference type="GO" id="GO:0000166">
    <property type="term" value="F:nucleotide binding"/>
    <property type="evidence" value="ECO:0007669"/>
    <property type="project" value="InterPro"/>
</dbReference>
<dbReference type="InterPro" id="IPR002562">
    <property type="entry name" value="3'-5'_exonuclease_dom"/>
</dbReference>
<dbReference type="InterPro" id="IPR036397">
    <property type="entry name" value="RNaseH_sf"/>
</dbReference>
<dbReference type="SUPFAM" id="SSF53098">
    <property type="entry name" value="Ribonuclease H-like"/>
    <property type="match status" value="1"/>
</dbReference>
<organism evidence="3 4">
    <name type="scientific">Catellatospora methionotrophica</name>
    <dbReference type="NCBI Taxonomy" id="121620"/>
    <lineage>
        <taxon>Bacteria</taxon>
        <taxon>Bacillati</taxon>
        <taxon>Actinomycetota</taxon>
        <taxon>Actinomycetes</taxon>
        <taxon>Micromonosporales</taxon>
        <taxon>Micromonosporaceae</taxon>
        <taxon>Catellatospora</taxon>
    </lineage>
</organism>
<feature type="region of interest" description="Disordered" evidence="1">
    <location>
        <begin position="1"/>
        <end position="46"/>
    </location>
</feature>